<keyword evidence="7 16" id="KW-0812">Transmembrane</keyword>
<dbReference type="GO" id="GO:0006457">
    <property type="term" value="P:protein folding"/>
    <property type="evidence" value="ECO:0007669"/>
    <property type="project" value="UniProtKB-UniRule"/>
</dbReference>
<evidence type="ECO:0000256" key="7">
    <source>
        <dbReference type="ARBA" id="ARBA00022692"/>
    </source>
</evidence>
<comment type="function">
    <text evidence="1 16">May be involved in the folding of the extracellular lipase during its passage through the periplasm.</text>
</comment>
<evidence type="ECO:0000313" key="17">
    <source>
        <dbReference type="EMBL" id="ERL56373.1"/>
    </source>
</evidence>
<feature type="transmembrane region" description="Helical" evidence="16">
    <location>
        <begin position="7"/>
        <end position="29"/>
    </location>
</feature>
<dbReference type="GO" id="GO:0016042">
    <property type="term" value="P:lipid catabolic process"/>
    <property type="evidence" value="ECO:0007669"/>
    <property type="project" value="UniProtKB-UniRule"/>
</dbReference>
<gene>
    <name evidence="16" type="primary">lifO</name>
    <name evidence="17" type="ORF">M917_0651</name>
</gene>
<evidence type="ECO:0000256" key="1">
    <source>
        <dbReference type="ARBA" id="ARBA00003280"/>
    </source>
</evidence>
<evidence type="ECO:0000256" key="9">
    <source>
        <dbReference type="ARBA" id="ARBA00022989"/>
    </source>
</evidence>
<dbReference type="NCBIfam" id="NF002334">
    <property type="entry name" value="PRK01294.1-2"/>
    <property type="match status" value="1"/>
</dbReference>
<protein>
    <recommendedName>
        <fullName evidence="4 16">Lipase chaperone</fullName>
    </recommendedName>
    <alternativeName>
        <fullName evidence="16">Lipase activator protein</fullName>
    </alternativeName>
    <alternativeName>
        <fullName evidence="15 16">Lipase foldase</fullName>
    </alternativeName>
    <alternativeName>
        <fullName evidence="13 16">Lipase helper protein</fullName>
    </alternativeName>
    <alternativeName>
        <fullName evidence="14 16">Lipase modulator</fullName>
    </alternativeName>
</protein>
<keyword evidence="8 16" id="KW-0442">Lipid degradation</keyword>
<dbReference type="HAMAP" id="MF_00790">
    <property type="entry name" value="Lipase_chap"/>
    <property type="match status" value="1"/>
</dbReference>
<evidence type="ECO:0000256" key="12">
    <source>
        <dbReference type="ARBA" id="ARBA00023186"/>
    </source>
</evidence>
<dbReference type="OrthoDB" id="7025807at2"/>
<keyword evidence="10 16" id="KW-0443">Lipid metabolism</keyword>
<dbReference type="GO" id="GO:0005886">
    <property type="term" value="C:plasma membrane"/>
    <property type="evidence" value="ECO:0007669"/>
    <property type="project" value="UniProtKB-SubCell"/>
</dbReference>
<organism evidence="17 18">
    <name type="scientific">Psychrobacter aquaticus CMS 56</name>
    <dbReference type="NCBI Taxonomy" id="1354303"/>
    <lineage>
        <taxon>Bacteria</taxon>
        <taxon>Pseudomonadati</taxon>
        <taxon>Pseudomonadota</taxon>
        <taxon>Gammaproteobacteria</taxon>
        <taxon>Moraxellales</taxon>
        <taxon>Moraxellaceae</taxon>
        <taxon>Psychrobacter</taxon>
    </lineage>
</organism>
<dbReference type="InterPro" id="IPR004961">
    <property type="entry name" value="Lipase_chaperone"/>
</dbReference>
<comment type="subcellular location">
    <subcellularLocation>
        <location evidence="2">Cell inner membrane</location>
        <topology evidence="2">Single-pass membrane protein</topology>
        <orientation evidence="2">Periplasmic side</orientation>
    </subcellularLocation>
</comment>
<evidence type="ECO:0000256" key="15">
    <source>
        <dbReference type="ARBA" id="ARBA00033028"/>
    </source>
</evidence>
<name>U4TD27_9GAMM</name>
<keyword evidence="11 16" id="KW-0472">Membrane</keyword>
<comment type="caution">
    <text evidence="17">The sequence shown here is derived from an EMBL/GenBank/DDBJ whole genome shotgun (WGS) entry which is preliminary data.</text>
</comment>
<evidence type="ECO:0000256" key="5">
    <source>
        <dbReference type="ARBA" id="ARBA00022475"/>
    </source>
</evidence>
<sequence>MSNGRRSAYLLIAIIAMIVIVTAAIILWFKPSAGKDLAKVIPLSLAFDNKADGAVPILSGTDKAIQASDTQNFTRLTTGLESLPQSLRGAEVDGEIIIDENKQLVVTEGLRRLFDYFLSALGEENEAVISARVESYIRHHTPEPAASQAVAIFKQYIAYLKALPEIETRYGNLQLQATKNGELDLSVVTQQKQDVATLRQQYFEKPTITAFFGAEDEYDDYSIEMIRIEQNEQMSDSQKQAERQNYISRMPANTAKANIEQQANLNELINRTEQMKAKGATPEALYSMRRELVGAPAAARLAQVDQEDANFDQRFTQYETQKQRLLSQQTDNAQVQAQIELIEQQLFNDSERKRLAGYAALQQQEAANLN</sequence>
<evidence type="ECO:0000256" key="11">
    <source>
        <dbReference type="ARBA" id="ARBA00023136"/>
    </source>
</evidence>
<evidence type="ECO:0000256" key="8">
    <source>
        <dbReference type="ARBA" id="ARBA00022963"/>
    </source>
</evidence>
<keyword evidence="18" id="KW-1185">Reference proteome</keyword>
<accession>U4TD27</accession>
<evidence type="ECO:0000256" key="3">
    <source>
        <dbReference type="ARBA" id="ARBA00010358"/>
    </source>
</evidence>
<dbReference type="Proteomes" id="UP000016761">
    <property type="component" value="Unassembled WGS sequence"/>
</dbReference>
<evidence type="ECO:0000256" key="13">
    <source>
        <dbReference type="ARBA" id="ARBA00030948"/>
    </source>
</evidence>
<evidence type="ECO:0000256" key="2">
    <source>
        <dbReference type="ARBA" id="ARBA00004383"/>
    </source>
</evidence>
<reference evidence="17 18" key="1">
    <citation type="journal article" date="2013" name="Genome Announc.">
        <title>Draft Genome Sequence of Psychrobacter aquaticus Strain CMS 56T, Isolated from a Cyanobacterial Mat Sample Collected from Water Bodies in the McMurdo Dry Valley Region of Antarctica.</title>
        <authorList>
            <person name="Reddy G.S."/>
            <person name="Ara S."/>
            <person name="Singh A."/>
            <person name="Kumar Pinnaka A."/>
            <person name="Shivaji S."/>
        </authorList>
    </citation>
    <scope>NUCLEOTIDE SEQUENCE [LARGE SCALE GENOMIC DNA]</scope>
    <source>
        <strain evidence="17 18">CMS 56</strain>
    </source>
</reference>
<dbReference type="STRING" id="1354303.M917_0651"/>
<keyword evidence="12 16" id="KW-0143">Chaperone</keyword>
<dbReference type="EMBL" id="AUSW01000014">
    <property type="protein sequence ID" value="ERL56373.1"/>
    <property type="molecule type" value="Genomic_DNA"/>
</dbReference>
<keyword evidence="9 16" id="KW-1133">Transmembrane helix</keyword>
<keyword evidence="6 16" id="KW-0997">Cell inner membrane</keyword>
<dbReference type="GO" id="GO:0051082">
    <property type="term" value="F:unfolded protein binding"/>
    <property type="evidence" value="ECO:0007669"/>
    <property type="project" value="UniProtKB-UniRule"/>
</dbReference>
<evidence type="ECO:0000256" key="16">
    <source>
        <dbReference type="HAMAP-Rule" id="MF_00790"/>
    </source>
</evidence>
<evidence type="ECO:0000256" key="6">
    <source>
        <dbReference type="ARBA" id="ARBA00022519"/>
    </source>
</evidence>
<comment type="similarity">
    <text evidence="3 16">Belongs to the lipase chaperone family.</text>
</comment>
<evidence type="ECO:0000256" key="10">
    <source>
        <dbReference type="ARBA" id="ARBA00023098"/>
    </source>
</evidence>
<dbReference type="RefSeq" id="WP_021813314.1">
    <property type="nucleotide sequence ID" value="NZ_AUSW01000014.1"/>
</dbReference>
<dbReference type="PATRIC" id="fig|1354303.4.peg.640"/>
<proteinExistence type="inferred from homology"/>
<dbReference type="SUPFAM" id="SSF158855">
    <property type="entry name" value="Lipase chaperone-like"/>
    <property type="match status" value="1"/>
</dbReference>
<evidence type="ECO:0000313" key="18">
    <source>
        <dbReference type="Proteomes" id="UP000016761"/>
    </source>
</evidence>
<dbReference type="eggNOG" id="COG5380">
    <property type="taxonomic scope" value="Bacteria"/>
</dbReference>
<evidence type="ECO:0000256" key="4">
    <source>
        <dbReference type="ARBA" id="ARBA00019692"/>
    </source>
</evidence>
<keyword evidence="5 16" id="KW-1003">Cell membrane</keyword>
<dbReference type="AlphaFoldDB" id="U4TD27"/>
<evidence type="ECO:0000256" key="14">
    <source>
        <dbReference type="ARBA" id="ARBA00031542"/>
    </source>
</evidence>
<dbReference type="Pfam" id="PF03280">
    <property type="entry name" value="Lipase_chap"/>
    <property type="match status" value="1"/>
</dbReference>